<name>A0ACB8A130_9AGAM</name>
<comment type="caution">
    <text evidence="1">The sequence shown here is derived from an EMBL/GenBank/DDBJ whole genome shotgun (WGS) entry which is preliminary data.</text>
</comment>
<gene>
    <name evidence="1" type="ORF">BJ138DRAFT_1104469</name>
</gene>
<evidence type="ECO:0000313" key="1">
    <source>
        <dbReference type="EMBL" id="KAH7907240.1"/>
    </source>
</evidence>
<dbReference type="Proteomes" id="UP000790377">
    <property type="component" value="Unassembled WGS sequence"/>
</dbReference>
<sequence>MSHKHKYKIPGQGHFKIMPEKSLTNNAHSIQGRGYFVIVERNIEAKSFLHVCSATSLVTSAIAAADIGEGMLVITDGFLQERGTGAFTSEKITHFSLKSLTKPCSTEIAQQIIEDTVIRLVIVNDETALNQLTSAICEAGNFEVKLDT</sequence>
<proteinExistence type="predicted"/>
<organism evidence="1 2">
    <name type="scientific">Hygrophoropsis aurantiaca</name>
    <dbReference type="NCBI Taxonomy" id="72124"/>
    <lineage>
        <taxon>Eukaryota</taxon>
        <taxon>Fungi</taxon>
        <taxon>Dikarya</taxon>
        <taxon>Basidiomycota</taxon>
        <taxon>Agaricomycotina</taxon>
        <taxon>Agaricomycetes</taxon>
        <taxon>Agaricomycetidae</taxon>
        <taxon>Boletales</taxon>
        <taxon>Coniophorineae</taxon>
        <taxon>Hygrophoropsidaceae</taxon>
        <taxon>Hygrophoropsis</taxon>
    </lineage>
</organism>
<keyword evidence="2" id="KW-1185">Reference proteome</keyword>
<dbReference type="EMBL" id="MU267923">
    <property type="protein sequence ID" value="KAH7907240.1"/>
    <property type="molecule type" value="Genomic_DNA"/>
</dbReference>
<reference evidence="1" key="1">
    <citation type="journal article" date="2021" name="New Phytol.">
        <title>Evolutionary innovations through gain and loss of genes in the ectomycorrhizal Boletales.</title>
        <authorList>
            <person name="Wu G."/>
            <person name="Miyauchi S."/>
            <person name="Morin E."/>
            <person name="Kuo A."/>
            <person name="Drula E."/>
            <person name="Varga T."/>
            <person name="Kohler A."/>
            <person name="Feng B."/>
            <person name="Cao Y."/>
            <person name="Lipzen A."/>
            <person name="Daum C."/>
            <person name="Hundley H."/>
            <person name="Pangilinan J."/>
            <person name="Johnson J."/>
            <person name="Barry K."/>
            <person name="LaButti K."/>
            <person name="Ng V."/>
            <person name="Ahrendt S."/>
            <person name="Min B."/>
            <person name="Choi I.G."/>
            <person name="Park H."/>
            <person name="Plett J.M."/>
            <person name="Magnuson J."/>
            <person name="Spatafora J.W."/>
            <person name="Nagy L.G."/>
            <person name="Henrissat B."/>
            <person name="Grigoriev I.V."/>
            <person name="Yang Z.L."/>
            <person name="Xu J."/>
            <person name="Martin F.M."/>
        </authorList>
    </citation>
    <scope>NUCLEOTIDE SEQUENCE</scope>
    <source>
        <strain evidence="1">ATCC 28755</strain>
    </source>
</reference>
<evidence type="ECO:0000313" key="2">
    <source>
        <dbReference type="Proteomes" id="UP000790377"/>
    </source>
</evidence>
<protein>
    <submittedName>
        <fullName evidence="1">Uncharacterized protein</fullName>
    </submittedName>
</protein>
<accession>A0ACB8A130</accession>